<dbReference type="RefSeq" id="XP_021869069.1">
    <property type="nucleotide sequence ID" value="XM_022016795.1"/>
</dbReference>
<comment type="caution">
    <text evidence="5">The sequence shown here is derived from an EMBL/GenBank/DDBJ whole genome shotgun (WGS) entry which is preliminary data.</text>
</comment>
<feature type="compositionally biased region" description="Acidic residues" evidence="3">
    <location>
        <begin position="447"/>
        <end position="459"/>
    </location>
</feature>
<dbReference type="InterPro" id="IPR011993">
    <property type="entry name" value="PH-like_dom_sf"/>
</dbReference>
<dbReference type="PANTHER" id="PTHR36100">
    <property type="entry name" value="BUD SITE SELECTION PROTEIN 4"/>
    <property type="match status" value="1"/>
</dbReference>
<feature type="compositionally biased region" description="Low complexity" evidence="3">
    <location>
        <begin position="837"/>
        <end position="872"/>
    </location>
</feature>
<dbReference type="EMBL" id="NBSH01000013">
    <property type="protein sequence ID" value="ORX34827.1"/>
    <property type="molecule type" value="Genomic_DNA"/>
</dbReference>
<feature type="compositionally biased region" description="Low complexity" evidence="3">
    <location>
        <begin position="1650"/>
        <end position="1671"/>
    </location>
</feature>
<dbReference type="STRING" id="4999.A0A1Y1UBD3"/>
<feature type="compositionally biased region" description="Basic and acidic residues" evidence="3">
    <location>
        <begin position="787"/>
        <end position="797"/>
    </location>
</feature>
<feature type="region of interest" description="Disordered" evidence="3">
    <location>
        <begin position="1619"/>
        <end position="1800"/>
    </location>
</feature>
<name>A0A1Y1UBD3_9TREE</name>
<feature type="compositionally biased region" description="Basic and acidic residues" evidence="3">
    <location>
        <begin position="198"/>
        <end position="224"/>
    </location>
</feature>
<dbReference type="SMART" id="SM00233">
    <property type="entry name" value="PH"/>
    <property type="match status" value="1"/>
</dbReference>
<reference evidence="5 6" key="1">
    <citation type="submission" date="2017-03" db="EMBL/GenBank/DDBJ databases">
        <title>Widespread Adenine N6-methylation of Active Genes in Fungi.</title>
        <authorList>
            <consortium name="DOE Joint Genome Institute"/>
            <person name="Mondo S.J."/>
            <person name="Dannebaum R.O."/>
            <person name="Kuo R.C."/>
            <person name="Louie K.B."/>
            <person name="Bewick A.J."/>
            <person name="Labutti K."/>
            <person name="Haridas S."/>
            <person name="Kuo A."/>
            <person name="Salamov A."/>
            <person name="Ahrendt S.R."/>
            <person name="Lau R."/>
            <person name="Bowen B.P."/>
            <person name="Lipzen A."/>
            <person name="Sullivan W."/>
            <person name="Andreopoulos W.B."/>
            <person name="Clum A."/>
            <person name="Lindquist E."/>
            <person name="Daum C."/>
            <person name="Northen T.R."/>
            <person name="Ramamoorthy G."/>
            <person name="Schmitz R.J."/>
            <person name="Gryganskyi A."/>
            <person name="Culley D."/>
            <person name="Magnuson J."/>
            <person name="James T.Y."/>
            <person name="O'Malley M.A."/>
            <person name="Stajich J.E."/>
            <person name="Spatafora J.W."/>
            <person name="Visel A."/>
            <person name="Grigoriev I.V."/>
        </authorList>
    </citation>
    <scope>NUCLEOTIDE SEQUENCE [LARGE SCALE GENOMIC DNA]</scope>
    <source>
        <strain evidence="5 6">NRRL Y-17943</strain>
    </source>
</reference>
<feature type="compositionally biased region" description="Polar residues" evidence="3">
    <location>
        <begin position="881"/>
        <end position="894"/>
    </location>
</feature>
<evidence type="ECO:0000256" key="1">
    <source>
        <dbReference type="ARBA" id="ARBA00022618"/>
    </source>
</evidence>
<feature type="compositionally biased region" description="Polar residues" evidence="3">
    <location>
        <begin position="1672"/>
        <end position="1688"/>
    </location>
</feature>
<evidence type="ECO:0000259" key="4">
    <source>
        <dbReference type="PROSITE" id="PS50003"/>
    </source>
</evidence>
<dbReference type="GeneID" id="33558604"/>
<dbReference type="InParanoid" id="A0A1Y1UBD3"/>
<evidence type="ECO:0000313" key="6">
    <source>
        <dbReference type="Proteomes" id="UP000193218"/>
    </source>
</evidence>
<feature type="region of interest" description="Disordered" evidence="3">
    <location>
        <begin position="1538"/>
        <end position="1563"/>
    </location>
</feature>
<feature type="compositionally biased region" description="Low complexity" evidence="3">
    <location>
        <begin position="37"/>
        <end position="51"/>
    </location>
</feature>
<accession>A0A1Y1UBD3</accession>
<feature type="compositionally biased region" description="Polar residues" evidence="3">
    <location>
        <begin position="99"/>
        <end position="120"/>
    </location>
</feature>
<protein>
    <recommendedName>
        <fullName evidence="4">PH domain-containing protein</fullName>
    </recommendedName>
</protein>
<feature type="domain" description="PH" evidence="4">
    <location>
        <begin position="1483"/>
        <end position="1601"/>
    </location>
</feature>
<feature type="compositionally biased region" description="Low complexity" evidence="3">
    <location>
        <begin position="1703"/>
        <end position="1720"/>
    </location>
</feature>
<feature type="compositionally biased region" description="Polar residues" evidence="3">
    <location>
        <begin position="1721"/>
        <end position="1731"/>
    </location>
</feature>
<feature type="compositionally biased region" description="Low complexity" evidence="3">
    <location>
        <begin position="160"/>
        <end position="172"/>
    </location>
</feature>
<dbReference type="GO" id="GO:0005525">
    <property type="term" value="F:GTP binding"/>
    <property type="evidence" value="ECO:0007669"/>
    <property type="project" value="TreeGrafter"/>
</dbReference>
<feature type="region of interest" description="Disordered" evidence="3">
    <location>
        <begin position="540"/>
        <end position="584"/>
    </location>
</feature>
<evidence type="ECO:0000256" key="2">
    <source>
        <dbReference type="ARBA" id="ARBA00023306"/>
    </source>
</evidence>
<feature type="region of interest" description="Disordered" evidence="3">
    <location>
        <begin position="328"/>
        <end position="482"/>
    </location>
</feature>
<evidence type="ECO:0000313" key="5">
    <source>
        <dbReference type="EMBL" id="ORX34827.1"/>
    </source>
</evidence>
<dbReference type="InterPro" id="IPR052007">
    <property type="entry name" value="Bud4"/>
</dbReference>
<evidence type="ECO:0000256" key="3">
    <source>
        <dbReference type="SAM" id="MobiDB-lite"/>
    </source>
</evidence>
<feature type="compositionally biased region" description="Polar residues" evidence="3">
    <location>
        <begin position="352"/>
        <end position="361"/>
    </location>
</feature>
<feature type="compositionally biased region" description="Polar residues" evidence="3">
    <location>
        <begin position="820"/>
        <end position="833"/>
    </location>
</feature>
<dbReference type="SUPFAM" id="SSF50729">
    <property type="entry name" value="PH domain-like"/>
    <property type="match status" value="1"/>
</dbReference>
<dbReference type="PANTHER" id="PTHR36100:SF1">
    <property type="entry name" value="BUD SITE SELECTION PROTEIN 4"/>
    <property type="match status" value="1"/>
</dbReference>
<organism evidence="5 6">
    <name type="scientific">Kockovaella imperatae</name>
    <dbReference type="NCBI Taxonomy" id="4999"/>
    <lineage>
        <taxon>Eukaryota</taxon>
        <taxon>Fungi</taxon>
        <taxon>Dikarya</taxon>
        <taxon>Basidiomycota</taxon>
        <taxon>Agaricomycotina</taxon>
        <taxon>Tremellomycetes</taxon>
        <taxon>Tremellales</taxon>
        <taxon>Cuniculitremaceae</taxon>
        <taxon>Kockovaella</taxon>
    </lineage>
</organism>
<keyword evidence="2" id="KW-0131">Cell cycle</keyword>
<dbReference type="PROSITE" id="PS50003">
    <property type="entry name" value="PH_DOMAIN"/>
    <property type="match status" value="1"/>
</dbReference>
<proteinExistence type="predicted"/>
<dbReference type="OrthoDB" id="2123378at2759"/>
<feature type="compositionally biased region" description="Acidic residues" evidence="3">
    <location>
        <begin position="407"/>
        <end position="425"/>
    </location>
</feature>
<gene>
    <name evidence="5" type="ORF">BD324DRAFT_635198</name>
</gene>
<dbReference type="GO" id="GO:0051301">
    <property type="term" value="P:cell division"/>
    <property type="evidence" value="ECO:0007669"/>
    <property type="project" value="UniProtKB-KW"/>
</dbReference>
<dbReference type="InterPro" id="IPR001849">
    <property type="entry name" value="PH_domain"/>
</dbReference>
<dbReference type="Proteomes" id="UP000193218">
    <property type="component" value="Unassembled WGS sequence"/>
</dbReference>
<feature type="region of interest" description="Disordered" evidence="3">
    <location>
        <begin position="958"/>
        <end position="989"/>
    </location>
</feature>
<feature type="region of interest" description="Disordered" evidence="3">
    <location>
        <begin position="1110"/>
        <end position="1130"/>
    </location>
</feature>
<feature type="compositionally biased region" description="Polar residues" evidence="3">
    <location>
        <begin position="1016"/>
        <end position="1030"/>
    </location>
</feature>
<feature type="region of interest" description="Disordered" evidence="3">
    <location>
        <begin position="1"/>
        <end position="314"/>
    </location>
</feature>
<keyword evidence="1" id="KW-0132">Cell division</keyword>
<feature type="compositionally biased region" description="Low complexity" evidence="3">
    <location>
        <begin position="78"/>
        <end position="94"/>
    </location>
</feature>
<feature type="compositionally biased region" description="Polar residues" evidence="3">
    <location>
        <begin position="541"/>
        <end position="551"/>
    </location>
</feature>
<feature type="region of interest" description="Disordered" evidence="3">
    <location>
        <begin position="764"/>
        <end position="805"/>
    </location>
</feature>
<feature type="compositionally biased region" description="Basic and acidic residues" evidence="3">
    <location>
        <begin position="1539"/>
        <end position="1548"/>
    </location>
</feature>
<keyword evidence="6" id="KW-1185">Reference proteome</keyword>
<feature type="compositionally biased region" description="Basic and acidic residues" evidence="3">
    <location>
        <begin position="1690"/>
        <end position="1702"/>
    </location>
</feature>
<feature type="compositionally biased region" description="Polar residues" evidence="3">
    <location>
        <begin position="374"/>
        <end position="388"/>
    </location>
</feature>
<dbReference type="Gene3D" id="2.30.29.30">
    <property type="entry name" value="Pleckstrin-homology domain (PH domain)/Phosphotyrosine-binding domain (PTB)"/>
    <property type="match status" value="1"/>
</dbReference>
<feature type="region of interest" description="Disordered" evidence="3">
    <location>
        <begin position="818"/>
        <end position="899"/>
    </location>
</feature>
<feature type="region of interest" description="Disordered" evidence="3">
    <location>
        <begin position="1010"/>
        <end position="1088"/>
    </location>
</feature>
<sequence length="1800" mass="193424">MLKPLMPAPANMSTRPLSPPPPSPGGTRLNFTSPTHSAANAARNSIISSSAKGWSPLQINKRDQATSPSKGNDPGPSPLSSSSAAAAPRRTSSSYKHMATNSLVSNSPFKNHSSSVQSSAREVVHERKASRGLGEAPVKATGSSTTPRSAIGLGITAKPRSSSRGSSSGNGSAVAGTRRVSTEKGTGKVVFHSPVTGGERRISASGEQRRSSASKENESPDVRASRRTPTKATTGLKNLAGREFVSKSPFLNPANSTGTGDDDTPTAASPRTSVPIERDDVFSSPASTPRRVSPSKPRGVSLTVDTSPALSPLRQPPLALYTHISQPAVPSPLRSDFAPLPNGPFSRPPASATPTRSSMTPSRRLHGPRDFSDPTDSPSKTKTVTFQSVADVREFERLSVEGSADSSFDEAAEDDEEDDEEDQEWLETSHRVNSLDSLLHESSGREEETEDDDDDEDDTLSMARLRITNPDQTPDFSDAGSECATGRFVNSLIEEGLLSPSGSTPGSMDQAVFSANATPQLSTPSLGESFQATPMMVSASMDVQPSQPTDTYSDKDSAGIPYGRSHHAERAAAHHARTSSRDYAPIRLAQPVTLPTQSDRQMLVNANAAQPYTQYSTPFDDGPHATQAGPMPDPFITIQTATTVVTPQKVAERQEDGVPLGRSSHLERIQAARQLATQQSLGLGMPRSPAIAKNLVQATREEDLVDVEIEQRGPPKPQQLDLPEPVEPVHPPVDQVAQSEPGSRYALPFINLTSPFFKQTPTVLVHETSSDSASDNDRPLTPPPSHTSREVKAESPHRLPSFEFEEISLQTVDTLETRTAKVQRSPTKSSTSAPMKVSTSIESTTSESTTISTTSQSVSSSAGGARMSASASRDSDFGLQRTASPQPQDSTSTRVRQRISREMIRDTINQRIADGSLTRRSSQYATESYGYQDFGRVDSSSGSSQRTPLADVKAVPMVKSHTTDAAPRKVSGIRDVSTRPRSQTQSAHEVLKAAEKDGLIGEPRSALDKLIDINPSPMTSTSSPEGSSMLSPARHATPSKRSSMPPSSLGRDKPLPPPGMMDDIDEMPSTPTQSARERRSDTPTGEGMAAREAAIIAKRREKVGENTADWSAAIESRGGRRRRSVSTGDVGERADEINDFRKSLANPRLTLGIDEEGVSILQSFNEEAANIGADRAYRVREKPMVHASFGDKITHSGAGDLASGRAWRSIRRPSDMNEHAAEIRALRAREANNGKSSGTIFVKVLGIEGLVVPIPEQTAFFCITLDNGIDYIRTPYAPLVPNAKVNQEFSLVEHPNFEFSLSLDIRRDPQILKAIHEIHNPPPPPLLAPTSPVKNSGLKSLFASPRKPKAAKEAARSVTPLPPQPPPPPTALETMAKYFASPNSSTIAKTHVAFKPIAKNCEAKILEIRYPMFAMFKGDGMFAGDKSDLTASTSSTSTARRQLAKITLQMFRLPPLPGLRPDEMPQCIDDCLRGMRHHAWHGQEYQEGVLTQVGGDCVAPRRRLFKLIGGTLIAINEVTKKEVTSIDLRKALAITDANEEQRVGDSPKSRMTLRPRNSDEGLSARPMSFRVDFSDGEEIIFGCDTDEDKAIWMETLSGLIGKIPSNPLWAELLATRLKERPRRPHSTGTLGKFPAVPGTTTAPDASAPMSPTRSRASGTTTTSSNTDARTAGSSSGFTGEPSTRSGQTGHHFEAATSDEREGLLSSAASGMTSSSAGSSLPPQQYAPQQHQRLPIHPLDIRRSAPPAPAPVTHQHPPARSPTRPLSLTTGVPMIRFDDENAQRKVSLRPKSATPVSKRTA</sequence>